<dbReference type="PANTHER" id="PTHR46623:SF10">
    <property type="entry name" value="CARBOXYMETHYLENEBUTENOLIDASE HOMOLOG"/>
    <property type="match status" value="1"/>
</dbReference>
<evidence type="ECO:0000313" key="2">
    <source>
        <dbReference type="EMBL" id="MBB3046801.1"/>
    </source>
</evidence>
<dbReference type="Gene3D" id="3.40.50.1820">
    <property type="entry name" value="alpha/beta hydrolase"/>
    <property type="match status" value="1"/>
</dbReference>
<dbReference type="GO" id="GO:0008806">
    <property type="term" value="F:carboxymethylenebutenolidase activity"/>
    <property type="evidence" value="ECO:0007669"/>
    <property type="project" value="UniProtKB-EC"/>
</dbReference>
<feature type="domain" description="Dienelactone hydrolase" evidence="1">
    <location>
        <begin position="14"/>
        <end position="230"/>
    </location>
</feature>
<dbReference type="EC" id="3.1.1.45" evidence="2"/>
<dbReference type="Pfam" id="PF01738">
    <property type="entry name" value="DLH"/>
    <property type="match status" value="1"/>
</dbReference>
<dbReference type="RefSeq" id="WP_183409468.1">
    <property type="nucleotide sequence ID" value="NZ_JACHWY010000001.1"/>
</dbReference>
<dbReference type="EMBL" id="JACHWY010000001">
    <property type="protein sequence ID" value="MBB3046801.1"/>
    <property type="molecule type" value="Genomic_DNA"/>
</dbReference>
<proteinExistence type="predicted"/>
<dbReference type="AlphaFoldDB" id="A0A7W4Z6D8"/>
<gene>
    <name evidence="2" type="ORF">FHR99_001037</name>
</gene>
<name>A0A7W4Z6D8_9GAMM</name>
<dbReference type="Proteomes" id="UP000537130">
    <property type="component" value="Unassembled WGS sequence"/>
</dbReference>
<dbReference type="InterPro" id="IPR002925">
    <property type="entry name" value="Dienelactn_hydro"/>
</dbReference>
<comment type="caution">
    <text evidence="2">The sequence shown here is derived from an EMBL/GenBank/DDBJ whole genome shotgun (WGS) entry which is preliminary data.</text>
</comment>
<dbReference type="PANTHER" id="PTHR46623">
    <property type="entry name" value="CARBOXYMETHYLENEBUTENOLIDASE-RELATED"/>
    <property type="match status" value="1"/>
</dbReference>
<reference evidence="2 3" key="1">
    <citation type="submission" date="2020-08" db="EMBL/GenBank/DDBJ databases">
        <title>Genomic Encyclopedia of Type Strains, Phase III (KMG-III): the genomes of soil and plant-associated and newly described type strains.</title>
        <authorList>
            <person name="Whitman W."/>
        </authorList>
    </citation>
    <scope>NUCLEOTIDE SEQUENCE [LARGE SCALE GENOMIC DNA]</scope>
    <source>
        <strain evidence="2 3">CECT 8654</strain>
    </source>
</reference>
<evidence type="ECO:0000313" key="3">
    <source>
        <dbReference type="Proteomes" id="UP000537130"/>
    </source>
</evidence>
<dbReference type="InterPro" id="IPR029058">
    <property type="entry name" value="AB_hydrolase_fold"/>
</dbReference>
<dbReference type="SUPFAM" id="SSF53474">
    <property type="entry name" value="alpha/beta-Hydrolases"/>
    <property type="match status" value="1"/>
</dbReference>
<evidence type="ECO:0000259" key="1">
    <source>
        <dbReference type="Pfam" id="PF01738"/>
    </source>
</evidence>
<keyword evidence="2" id="KW-0378">Hydrolase</keyword>
<sequence length="235" mass="26039">MKTITLRTPSGNMPVYLYEKTQCAPLVILLMDAIGVRDELRNLARDLVREGYSVVLPNLYYRDGHHEDMDFSNPKIHETVMRLYSSYSHAKAKEDIGAVLESFSERPVGLLGFCMGGANALYLAGTFPDDIAAAAAIHPGGIATDAEDSPHRVVVKAKAELYIAIADEDPYADTEQVAELQSALEGAQISHQLEVYEGAHHGFAFASLPSFNYDAQQRYWKASKALFKRCLRDQL</sequence>
<accession>A0A7W4Z6D8</accession>
<organism evidence="2 3">
    <name type="scientific">Litorivivens lipolytica</name>
    <dbReference type="NCBI Taxonomy" id="1524264"/>
    <lineage>
        <taxon>Bacteria</taxon>
        <taxon>Pseudomonadati</taxon>
        <taxon>Pseudomonadota</taxon>
        <taxon>Gammaproteobacteria</taxon>
        <taxon>Litorivivens</taxon>
    </lineage>
</organism>
<keyword evidence="3" id="KW-1185">Reference proteome</keyword>
<dbReference type="InterPro" id="IPR051049">
    <property type="entry name" value="Dienelactone_hydrolase-like"/>
</dbReference>
<protein>
    <submittedName>
        <fullName evidence="2">Carboxymethylenebutenolidase</fullName>
        <ecNumber evidence="2">3.1.1.45</ecNumber>
    </submittedName>
</protein>